<gene>
    <name evidence="4" type="ordered locus">DET0271</name>
    <name evidence="3" type="ordered locus">DET0294</name>
    <name evidence="2" type="ordered locus">DET0904</name>
</gene>
<organism evidence="3 5">
    <name type="scientific">Dehalococcoides mccartyi (strain ATCC BAA-2266 / KCTC 15142 / 195)</name>
    <name type="common">Dehalococcoides ethenogenes (strain 195)</name>
    <dbReference type="NCBI Taxonomy" id="243164"/>
    <lineage>
        <taxon>Bacteria</taxon>
        <taxon>Bacillati</taxon>
        <taxon>Chloroflexota</taxon>
        <taxon>Dehalococcoidia</taxon>
        <taxon>Dehalococcoidales</taxon>
        <taxon>Dehalococcoidaceae</taxon>
        <taxon>Dehalococcoides</taxon>
    </lineage>
</organism>
<feature type="transmembrane region" description="Helical" evidence="1">
    <location>
        <begin position="6"/>
        <end position="27"/>
    </location>
</feature>
<dbReference type="PATRIC" id="fig|243164.10.peg.254"/>
<dbReference type="KEGG" id="det:DET0904"/>
<dbReference type="EMBL" id="CP000027">
    <property type="protein sequence ID" value="AAW40429.1"/>
    <property type="molecule type" value="Genomic_DNA"/>
</dbReference>
<dbReference type="RefSeq" id="WP_010936074.1">
    <property type="nucleotide sequence ID" value="NC_002936.3"/>
</dbReference>
<evidence type="ECO:0000313" key="2">
    <source>
        <dbReference type="EMBL" id="AAW39847.1"/>
    </source>
</evidence>
<dbReference type="AlphaFoldDB" id="Q3Z9Q7"/>
<evidence type="ECO:0000313" key="4">
    <source>
        <dbReference type="EMBL" id="AAW40429.1"/>
    </source>
</evidence>
<evidence type="ECO:0000256" key="1">
    <source>
        <dbReference type="SAM" id="Phobius"/>
    </source>
</evidence>
<keyword evidence="5" id="KW-1185">Reference proteome</keyword>
<keyword evidence="1" id="KW-1133">Transmembrane helix</keyword>
<dbReference type="KEGG" id="det:DET0271"/>
<accession>Q3Z9Q7</accession>
<dbReference type="GeneID" id="3230393"/>
<dbReference type="HOGENOM" id="CLU_170173_0_0_0"/>
<dbReference type="STRING" id="243164.DET0271"/>
<sequence>MDIVLALIIGAVGVGFLFALAYLFGSLQGHIDNLRRRYYYIGYHNIVDNSKMIVSGPYETSEESLEFVIGKPYIAYAFQYKLKTLDVTTAANQISNGAKYAQLYELTRPPNINN</sequence>
<reference evidence="3 5" key="1">
    <citation type="journal article" date="2005" name="Science">
        <title>Genome sequence of the PCE-dechlorinating bacterium Dehalococcoides ethenogenes.</title>
        <authorList>
            <person name="Seshadri R."/>
            <person name="Adrian L."/>
            <person name="Fouts D.E."/>
            <person name="Eisen J.A."/>
            <person name="Phillippy A.M."/>
            <person name="Methe B.A."/>
            <person name="Ward N.L."/>
            <person name="Nelson W.C."/>
            <person name="Deboy R.T."/>
            <person name="Khouri H.M."/>
            <person name="Kolonay J.F."/>
            <person name="Dodson R.J."/>
            <person name="Daugherty S.C."/>
            <person name="Brinkac L.M."/>
            <person name="Sullivan S.A."/>
            <person name="Madupu R."/>
            <person name="Nelson K.E."/>
            <person name="Kang K.H."/>
            <person name="Impraim M."/>
            <person name="Tran K."/>
            <person name="Robinson J.M."/>
            <person name="Forberger H.A."/>
            <person name="Fraser C.M."/>
            <person name="Zinder S.H."/>
            <person name="Heidelberg J.F."/>
        </authorList>
    </citation>
    <scope>NUCLEOTIDE SEQUENCE [LARGE SCALE GENOMIC DNA]</scope>
    <source>
        <strain evidence="3">195</strain>
        <strain evidence="5">ATCC BAA-2266 / KCTC 15142 / 195</strain>
    </source>
</reference>
<evidence type="ECO:0000313" key="3">
    <source>
        <dbReference type="EMBL" id="AAW40390.1"/>
    </source>
</evidence>
<name>Q3Z9Q7_DEHM1</name>
<evidence type="ECO:0000313" key="5">
    <source>
        <dbReference type="Proteomes" id="UP000008289"/>
    </source>
</evidence>
<protein>
    <submittedName>
        <fullName evidence="3">Uncharacterized protein</fullName>
    </submittedName>
</protein>
<proteinExistence type="predicted"/>
<dbReference type="EMBL" id="CP000027">
    <property type="protein sequence ID" value="AAW39847.1"/>
    <property type="molecule type" value="Genomic_DNA"/>
</dbReference>
<keyword evidence="1" id="KW-0472">Membrane</keyword>
<dbReference type="Proteomes" id="UP000008289">
    <property type="component" value="Chromosome"/>
</dbReference>
<keyword evidence="1" id="KW-0812">Transmembrane</keyword>
<dbReference type="EMBL" id="CP000027">
    <property type="protein sequence ID" value="AAW40390.1"/>
    <property type="molecule type" value="Genomic_DNA"/>
</dbReference>
<dbReference type="KEGG" id="det:DET0294"/>